<keyword evidence="1" id="KW-1133">Transmembrane helix</keyword>
<feature type="transmembrane region" description="Helical" evidence="1">
    <location>
        <begin position="191"/>
        <end position="210"/>
    </location>
</feature>
<name>A0A9P6QFV0_9FUNG</name>
<reference evidence="2" key="1">
    <citation type="journal article" date="2020" name="Fungal Divers.">
        <title>Resolving the Mortierellaceae phylogeny through synthesis of multi-gene phylogenetics and phylogenomics.</title>
        <authorList>
            <person name="Vandepol N."/>
            <person name="Liber J."/>
            <person name="Desiro A."/>
            <person name="Na H."/>
            <person name="Kennedy M."/>
            <person name="Barry K."/>
            <person name="Grigoriev I.V."/>
            <person name="Miller A.N."/>
            <person name="O'Donnell K."/>
            <person name="Stajich J.E."/>
            <person name="Bonito G."/>
        </authorList>
    </citation>
    <scope>NUCLEOTIDE SEQUENCE</scope>
    <source>
        <strain evidence="2">BC1065</strain>
    </source>
</reference>
<dbReference type="EMBL" id="JAAAJB010000084">
    <property type="protein sequence ID" value="KAG0266940.1"/>
    <property type="molecule type" value="Genomic_DNA"/>
</dbReference>
<organism evidence="2 3">
    <name type="scientific">Actinomortierella ambigua</name>
    <dbReference type="NCBI Taxonomy" id="1343610"/>
    <lineage>
        <taxon>Eukaryota</taxon>
        <taxon>Fungi</taxon>
        <taxon>Fungi incertae sedis</taxon>
        <taxon>Mucoromycota</taxon>
        <taxon>Mortierellomycotina</taxon>
        <taxon>Mortierellomycetes</taxon>
        <taxon>Mortierellales</taxon>
        <taxon>Mortierellaceae</taxon>
        <taxon>Actinomortierella</taxon>
    </lineage>
</organism>
<dbReference type="Proteomes" id="UP000807716">
    <property type="component" value="Unassembled WGS sequence"/>
</dbReference>
<feature type="transmembrane region" description="Helical" evidence="1">
    <location>
        <begin position="91"/>
        <end position="108"/>
    </location>
</feature>
<proteinExistence type="predicted"/>
<gene>
    <name evidence="2" type="ORF">DFQ27_009298</name>
</gene>
<evidence type="ECO:0000256" key="1">
    <source>
        <dbReference type="SAM" id="Phobius"/>
    </source>
</evidence>
<keyword evidence="3" id="KW-1185">Reference proteome</keyword>
<sequence>MGASNLQKFIRMAIAGLAFVCLTLDCIHIHQLRRAWKGVRYLPYQDMEVAEQGQLEVYYAVLLLLPDLLAVLMYAILIVSPRPCTDKLYHFIHRVLWVMITLLVGWWYPIVEIRGIQRHAAQMEEQYGCQTKTPTALSEYFCFAGYPNDYSVVYGTEFDYLDSQDAEAAQWRYAWLEGYTITCGVYRTRHFLWLTILAPLMLVELVFGFLSGELSPVEKAAKSEEAG</sequence>
<keyword evidence="1" id="KW-0812">Transmembrane</keyword>
<feature type="transmembrane region" description="Helical" evidence="1">
    <location>
        <begin position="58"/>
        <end position="79"/>
    </location>
</feature>
<evidence type="ECO:0000313" key="3">
    <source>
        <dbReference type="Proteomes" id="UP000807716"/>
    </source>
</evidence>
<keyword evidence="1" id="KW-0472">Membrane</keyword>
<comment type="caution">
    <text evidence="2">The sequence shown here is derived from an EMBL/GenBank/DDBJ whole genome shotgun (WGS) entry which is preliminary data.</text>
</comment>
<accession>A0A9P6QFV0</accession>
<dbReference type="AlphaFoldDB" id="A0A9P6QFV0"/>
<evidence type="ECO:0000313" key="2">
    <source>
        <dbReference type="EMBL" id="KAG0266940.1"/>
    </source>
</evidence>
<protein>
    <submittedName>
        <fullName evidence="2">Uncharacterized protein</fullName>
    </submittedName>
</protein>